<evidence type="ECO:0000259" key="1">
    <source>
        <dbReference type="Pfam" id="PF14082"/>
    </source>
</evidence>
<reference evidence="2 3" key="1">
    <citation type="submission" date="2017-09" db="EMBL/GenBank/DDBJ databases">
        <title>Depth-based differentiation of microbial function through sediment-hosted aquifers and enrichment of novel symbionts in the deep terrestrial subsurface.</title>
        <authorList>
            <person name="Probst A.J."/>
            <person name="Ladd B."/>
            <person name="Jarett J.K."/>
            <person name="Geller-Mcgrath D.E."/>
            <person name="Sieber C.M."/>
            <person name="Emerson J.B."/>
            <person name="Anantharaman K."/>
            <person name="Thomas B.C."/>
            <person name="Malmstrom R."/>
            <person name="Stieglmeier M."/>
            <person name="Klingl A."/>
            <person name="Woyke T."/>
            <person name="Ryan C.M."/>
            <person name="Banfield J.F."/>
        </authorList>
    </citation>
    <scope>NUCLEOTIDE SEQUENCE [LARGE SCALE GENOMIC DNA]</scope>
    <source>
        <strain evidence="2">CG22_combo_CG10-13_8_21_14_all_34_12</strain>
    </source>
</reference>
<dbReference type="Pfam" id="PF14082">
    <property type="entry name" value="SduA_C"/>
    <property type="match status" value="1"/>
</dbReference>
<evidence type="ECO:0000313" key="2">
    <source>
        <dbReference type="EMBL" id="PIP63447.1"/>
    </source>
</evidence>
<dbReference type="AlphaFoldDB" id="A0A2H0C0K1"/>
<name>A0A2H0C0K1_9BACT</name>
<comment type="caution">
    <text evidence="2">The sequence shown here is derived from an EMBL/GenBank/DDBJ whole genome shotgun (WGS) entry which is preliminary data.</text>
</comment>
<protein>
    <recommendedName>
        <fullName evidence="1">Shedu protein SduA C-terminal domain-containing protein</fullName>
    </recommendedName>
</protein>
<organism evidence="2 3">
    <name type="scientific">Candidatus Roizmanbacteria bacterium CG22_combo_CG10-13_8_21_14_all_34_12</name>
    <dbReference type="NCBI Taxonomy" id="1974860"/>
    <lineage>
        <taxon>Bacteria</taxon>
        <taxon>Candidatus Roizmaniibacteriota</taxon>
    </lineage>
</organism>
<dbReference type="InterPro" id="IPR025359">
    <property type="entry name" value="SduA_C"/>
</dbReference>
<evidence type="ECO:0000313" key="3">
    <source>
        <dbReference type="Proteomes" id="UP000229699"/>
    </source>
</evidence>
<feature type="domain" description="Shedu protein SduA C-terminal" evidence="1">
    <location>
        <begin position="144"/>
        <end position="298"/>
    </location>
</feature>
<proteinExistence type="predicted"/>
<gene>
    <name evidence="2" type="ORF">COW97_02415</name>
</gene>
<sequence length="312" mass="37066">MQATLIPDKQLQKTHHYALKFSKFKKIKEEPFWKEENIISDSGFTISDRPSIEKLAAYIKANEALLNIDILSKDYTSAILTNDEVTIDLVKQILRSEKNKDTIYQLFKEQYPELDKKILTYKLVQARKIALDEFRISLADQNKKERDYWQPFLEKNRWMFCLSYFVLLDENRIDLWDTADYLFESEDGFIDIVEIKHPHIEFWQKDSIGDYKKYRNFLQHSEELKGAIIQAVNYIFQIEKKFSNPDWCRKNNCETPVKPKCTVIFGRSDIWKIEEKTALRLLNDSLHGIKVITFDHLYNRASKVLNSLEKES</sequence>
<dbReference type="Proteomes" id="UP000229699">
    <property type="component" value="Unassembled WGS sequence"/>
</dbReference>
<dbReference type="EMBL" id="PCTC01000051">
    <property type="protein sequence ID" value="PIP63447.1"/>
    <property type="molecule type" value="Genomic_DNA"/>
</dbReference>
<accession>A0A2H0C0K1</accession>